<evidence type="ECO:0000313" key="11">
    <source>
        <dbReference type="EMBL" id="PON29074.1"/>
    </source>
</evidence>
<dbReference type="RefSeq" id="XP_024406344.1">
    <property type="nucleotide sequence ID" value="XM_024548941.1"/>
</dbReference>
<gene>
    <name evidence="11" type="ORF">TGAM01_v202182</name>
</gene>
<evidence type="ECO:0000259" key="8">
    <source>
        <dbReference type="Pfam" id="PF00394"/>
    </source>
</evidence>
<dbReference type="AlphaFoldDB" id="A0A2P4ZXP8"/>
<feature type="domain" description="Plastocyanin-like" evidence="9">
    <location>
        <begin position="382"/>
        <end position="502"/>
    </location>
</feature>
<evidence type="ECO:0000256" key="3">
    <source>
        <dbReference type="ARBA" id="ARBA00022729"/>
    </source>
</evidence>
<evidence type="ECO:0000256" key="2">
    <source>
        <dbReference type="ARBA" id="ARBA00022723"/>
    </source>
</evidence>
<dbReference type="SUPFAM" id="SSF49503">
    <property type="entry name" value="Cupredoxins"/>
    <property type="match status" value="3"/>
</dbReference>
<dbReference type="InterPro" id="IPR011706">
    <property type="entry name" value="Cu-oxidase_C"/>
</dbReference>
<evidence type="ECO:0000256" key="5">
    <source>
        <dbReference type="ARBA" id="ARBA00023008"/>
    </source>
</evidence>
<dbReference type="Pfam" id="PF07731">
    <property type="entry name" value="Cu-oxidase_2"/>
    <property type="match status" value="1"/>
</dbReference>
<keyword evidence="2" id="KW-0479">Metal-binding</keyword>
<dbReference type="Gene3D" id="2.60.40.420">
    <property type="entry name" value="Cupredoxins - blue copper proteins"/>
    <property type="match status" value="3"/>
</dbReference>
<evidence type="ECO:0000313" key="12">
    <source>
        <dbReference type="Proteomes" id="UP000054821"/>
    </source>
</evidence>
<dbReference type="PROSITE" id="PS00080">
    <property type="entry name" value="MULTICOPPER_OXIDASE2"/>
    <property type="match status" value="1"/>
</dbReference>
<dbReference type="InterPro" id="IPR045087">
    <property type="entry name" value="Cu-oxidase_fam"/>
</dbReference>
<feature type="domain" description="Plastocyanin-like" evidence="8">
    <location>
        <begin position="226"/>
        <end position="330"/>
    </location>
</feature>
<evidence type="ECO:0000256" key="1">
    <source>
        <dbReference type="ARBA" id="ARBA00010609"/>
    </source>
</evidence>
<keyword evidence="6" id="KW-0325">Glycoprotein</keyword>
<dbReference type="EMBL" id="JPDN02000005">
    <property type="protein sequence ID" value="PON29074.1"/>
    <property type="molecule type" value="Genomic_DNA"/>
</dbReference>
<dbReference type="Pfam" id="PF07732">
    <property type="entry name" value="Cu-oxidase_3"/>
    <property type="match status" value="1"/>
</dbReference>
<dbReference type="Pfam" id="PF00394">
    <property type="entry name" value="Cu-oxidase"/>
    <property type="match status" value="1"/>
</dbReference>
<dbReference type="InterPro" id="IPR002355">
    <property type="entry name" value="Cu_oxidase_Cu_BS"/>
</dbReference>
<dbReference type="InterPro" id="IPR001117">
    <property type="entry name" value="Cu-oxidase_2nd"/>
</dbReference>
<feature type="domain" description="Plastocyanin-like" evidence="10">
    <location>
        <begin position="88"/>
        <end position="195"/>
    </location>
</feature>
<dbReference type="CDD" id="cd13889">
    <property type="entry name" value="CuRO_3_BOD"/>
    <property type="match status" value="1"/>
</dbReference>
<dbReference type="InterPro" id="IPR011707">
    <property type="entry name" value="Cu-oxidase-like_N"/>
</dbReference>
<dbReference type="GO" id="GO:0005507">
    <property type="term" value="F:copper ion binding"/>
    <property type="evidence" value="ECO:0007669"/>
    <property type="project" value="InterPro"/>
</dbReference>
<name>A0A2P4ZXP8_9HYPO</name>
<dbReference type="CDD" id="cd13866">
    <property type="entry name" value="CuRO_2_BOD"/>
    <property type="match status" value="1"/>
</dbReference>
<keyword evidence="3 7" id="KW-0732">Signal</keyword>
<evidence type="ECO:0000256" key="4">
    <source>
        <dbReference type="ARBA" id="ARBA00023002"/>
    </source>
</evidence>
<reference evidence="11 12" key="1">
    <citation type="journal article" date="2016" name="Genome Announc.">
        <title>Draft Whole-Genome Sequence of Trichoderma gamsii T6085, a Promising Biocontrol Agent of Fusarium Head Blight on Wheat.</title>
        <authorList>
            <person name="Baroncelli R."/>
            <person name="Zapparata A."/>
            <person name="Piaggeschi G."/>
            <person name="Sarrocco S."/>
            <person name="Vannacci G."/>
        </authorList>
    </citation>
    <scope>NUCLEOTIDE SEQUENCE [LARGE SCALE GENOMIC DNA]</scope>
    <source>
        <strain evidence="11 12">T6085</strain>
    </source>
</reference>
<dbReference type="Proteomes" id="UP000054821">
    <property type="component" value="Unassembled WGS sequence"/>
</dbReference>
<dbReference type="InterPro" id="IPR008972">
    <property type="entry name" value="Cupredoxin"/>
</dbReference>
<evidence type="ECO:0000259" key="10">
    <source>
        <dbReference type="Pfam" id="PF07732"/>
    </source>
</evidence>
<protein>
    <submittedName>
        <fullName evidence="11">Bilirubin oxidase</fullName>
    </submittedName>
</protein>
<feature type="signal peptide" evidence="7">
    <location>
        <begin position="1"/>
        <end position="20"/>
    </location>
</feature>
<evidence type="ECO:0000256" key="6">
    <source>
        <dbReference type="ARBA" id="ARBA00023180"/>
    </source>
</evidence>
<keyword evidence="4" id="KW-0560">Oxidoreductase</keyword>
<evidence type="ECO:0000256" key="7">
    <source>
        <dbReference type="SAM" id="SignalP"/>
    </source>
</evidence>
<dbReference type="PANTHER" id="PTHR48267:SF1">
    <property type="entry name" value="BILIRUBIN OXIDASE"/>
    <property type="match status" value="1"/>
</dbReference>
<feature type="chain" id="PRO_5015151010" evidence="7">
    <location>
        <begin position="21"/>
        <end position="588"/>
    </location>
</feature>
<sequence>MTKIMSIFLLFFDFLGTAHATSDLTRVLSSHPSSSSGKLSPPYNYMFQFPLPIPPVITPSLSYTDAESNVTIDFFQLNITSFQAQIYPNLAKTSLVGYNGISPGPTFKVRRGTQSVIRVVNQNDRPAVLHLHGSYSRAVWDGWAEDLIQPGQYKDYYYPNSNTARTLWYHDHANMITSVNLFSGLAGFYIIEDPEVEVQLGLPQDKYDIPLALNSKQYTATGSLISVINETESTYGDVIQVNGQPWPFLSVEPRKYRFRILNSSLSRTFNITVVDNGSGDHLPLEVVASDSGFLSSPVTTTNLLIAMAERWEAIIDFSSYENRNVTIVNGKNIFDSIDFPNTDQVMQFNVGSTVSSDVNNSSPLSSLVSIGAPPTSLVNRKFKFDKQNDEWVINGVPFSDVNNRVLAAPQSGATEIWVLENHNPRWSHPIHIHLVDFQILSRSGGRDTVEPYEKVALKDVAVLGPRETVTIAVTFAPFVGVYMFHCHNAIHEDHAMMDAFNITAIQGLGYNVSDLMFADPLTATWRAKNYTDLNAQSNLSSILATFAATNAYTNVSIKATETENAGYRLAQMPLVFLYALMFAVYMSF</sequence>
<keyword evidence="5" id="KW-0186">Copper</keyword>
<comment type="similarity">
    <text evidence="1">Belongs to the multicopper oxidase family.</text>
</comment>
<accession>A0A2P4ZXP8</accession>
<proteinExistence type="inferred from homology"/>
<evidence type="ECO:0000259" key="9">
    <source>
        <dbReference type="Pfam" id="PF07731"/>
    </source>
</evidence>
<comment type="caution">
    <text evidence="11">The sequence shown here is derived from an EMBL/GenBank/DDBJ whole genome shotgun (WGS) entry which is preliminary data.</text>
</comment>
<dbReference type="GeneID" id="29980484"/>
<organism evidence="11 12">
    <name type="scientific">Trichoderma gamsii</name>
    <dbReference type="NCBI Taxonomy" id="398673"/>
    <lineage>
        <taxon>Eukaryota</taxon>
        <taxon>Fungi</taxon>
        <taxon>Dikarya</taxon>
        <taxon>Ascomycota</taxon>
        <taxon>Pezizomycotina</taxon>
        <taxon>Sordariomycetes</taxon>
        <taxon>Hypocreomycetidae</taxon>
        <taxon>Hypocreales</taxon>
        <taxon>Hypocreaceae</taxon>
        <taxon>Trichoderma</taxon>
    </lineage>
</organism>
<dbReference type="STRING" id="398673.A0A2P4ZXP8"/>
<dbReference type="GO" id="GO:0016491">
    <property type="term" value="F:oxidoreductase activity"/>
    <property type="evidence" value="ECO:0007669"/>
    <property type="project" value="UniProtKB-KW"/>
</dbReference>
<dbReference type="PANTHER" id="PTHR48267">
    <property type="entry name" value="CUPREDOXIN SUPERFAMILY PROTEIN"/>
    <property type="match status" value="1"/>
</dbReference>
<keyword evidence="12" id="KW-1185">Reference proteome</keyword>